<evidence type="ECO:0000313" key="1">
    <source>
        <dbReference type="EMBL" id="KAG0419013.1"/>
    </source>
</evidence>
<accession>A0AC60PFV9</accession>
<dbReference type="Proteomes" id="UP000805193">
    <property type="component" value="Unassembled WGS sequence"/>
</dbReference>
<keyword evidence="2" id="KW-1185">Reference proteome</keyword>
<proteinExistence type="predicted"/>
<dbReference type="EMBL" id="JABSTQ010010675">
    <property type="protein sequence ID" value="KAG0419013.1"/>
    <property type="molecule type" value="Genomic_DNA"/>
</dbReference>
<sequence>MFKELDVLHQALKSRIFNRQGHRLSLGMTDFGAQFTSELLRCCKHQESNLSEAAVQGLKQRCQDFLSDFAKRSGKAPSCQSSNFQGIRGLASTEV</sequence>
<evidence type="ECO:0000313" key="2">
    <source>
        <dbReference type="Proteomes" id="UP000805193"/>
    </source>
</evidence>
<name>A0AC60PFV9_IXOPE</name>
<organism evidence="1 2">
    <name type="scientific">Ixodes persulcatus</name>
    <name type="common">Taiga tick</name>
    <dbReference type="NCBI Taxonomy" id="34615"/>
    <lineage>
        <taxon>Eukaryota</taxon>
        <taxon>Metazoa</taxon>
        <taxon>Ecdysozoa</taxon>
        <taxon>Arthropoda</taxon>
        <taxon>Chelicerata</taxon>
        <taxon>Arachnida</taxon>
        <taxon>Acari</taxon>
        <taxon>Parasitiformes</taxon>
        <taxon>Ixodida</taxon>
        <taxon>Ixodoidea</taxon>
        <taxon>Ixodidae</taxon>
        <taxon>Ixodinae</taxon>
        <taxon>Ixodes</taxon>
    </lineage>
</organism>
<comment type="caution">
    <text evidence="1">The sequence shown here is derived from an EMBL/GenBank/DDBJ whole genome shotgun (WGS) entry which is preliminary data.</text>
</comment>
<reference evidence="1 2" key="1">
    <citation type="journal article" date="2020" name="Cell">
        <title>Large-Scale Comparative Analyses of Tick Genomes Elucidate Their Genetic Diversity and Vector Capacities.</title>
        <authorList>
            <consortium name="Tick Genome and Microbiome Consortium (TIGMIC)"/>
            <person name="Jia N."/>
            <person name="Wang J."/>
            <person name="Shi W."/>
            <person name="Du L."/>
            <person name="Sun Y."/>
            <person name="Zhan W."/>
            <person name="Jiang J.F."/>
            <person name="Wang Q."/>
            <person name="Zhang B."/>
            <person name="Ji P."/>
            <person name="Bell-Sakyi L."/>
            <person name="Cui X.M."/>
            <person name="Yuan T.T."/>
            <person name="Jiang B.G."/>
            <person name="Yang W.F."/>
            <person name="Lam T.T."/>
            <person name="Chang Q.C."/>
            <person name="Ding S.J."/>
            <person name="Wang X.J."/>
            <person name="Zhu J.G."/>
            <person name="Ruan X.D."/>
            <person name="Zhao L."/>
            <person name="Wei J.T."/>
            <person name="Ye R.Z."/>
            <person name="Que T.C."/>
            <person name="Du C.H."/>
            <person name="Zhou Y.H."/>
            <person name="Cheng J.X."/>
            <person name="Dai P.F."/>
            <person name="Guo W.B."/>
            <person name="Han X.H."/>
            <person name="Huang E.J."/>
            <person name="Li L.F."/>
            <person name="Wei W."/>
            <person name="Gao Y.C."/>
            <person name="Liu J.Z."/>
            <person name="Shao H.Z."/>
            <person name="Wang X."/>
            <person name="Wang C.C."/>
            <person name="Yang T.C."/>
            <person name="Huo Q.B."/>
            <person name="Li W."/>
            <person name="Chen H.Y."/>
            <person name="Chen S.E."/>
            <person name="Zhou L.G."/>
            <person name="Ni X.B."/>
            <person name="Tian J.H."/>
            <person name="Sheng Y."/>
            <person name="Liu T."/>
            <person name="Pan Y.S."/>
            <person name="Xia L.Y."/>
            <person name="Li J."/>
            <person name="Zhao F."/>
            <person name="Cao W.C."/>
        </authorList>
    </citation>
    <scope>NUCLEOTIDE SEQUENCE [LARGE SCALE GENOMIC DNA]</scope>
    <source>
        <strain evidence="1">Iper-2018</strain>
    </source>
</reference>
<protein>
    <submittedName>
        <fullName evidence="1">Uncharacterized protein</fullName>
    </submittedName>
</protein>
<gene>
    <name evidence="1" type="ORF">HPB47_004431</name>
</gene>